<keyword evidence="7 9" id="KW-1133">Transmembrane helix</keyword>
<dbReference type="RefSeq" id="WP_125740677.1">
    <property type="nucleotide sequence ID" value="NZ_RCOR01000012.1"/>
</dbReference>
<evidence type="ECO:0000256" key="5">
    <source>
        <dbReference type="ARBA" id="ARBA00022592"/>
    </source>
</evidence>
<feature type="transmembrane region" description="Helical" evidence="9">
    <location>
        <begin position="21"/>
        <end position="40"/>
    </location>
</feature>
<proteinExistence type="inferred from homology"/>
<evidence type="ECO:0000256" key="2">
    <source>
        <dbReference type="ARBA" id="ARBA00007069"/>
    </source>
</evidence>
<keyword evidence="6 9" id="KW-0812">Transmembrane</keyword>
<gene>
    <name evidence="12" type="primary">pstC</name>
    <name evidence="12" type="ORF">D9Q81_01325</name>
</gene>
<comment type="caution">
    <text evidence="12">The sequence shown here is derived from an EMBL/GenBank/DDBJ whole genome shotgun (WGS) entry which is preliminary data.</text>
</comment>
<evidence type="ECO:0000256" key="9">
    <source>
        <dbReference type="RuleBase" id="RU363032"/>
    </source>
</evidence>
<evidence type="ECO:0000313" key="13">
    <source>
        <dbReference type="Proteomes" id="UP000278149"/>
    </source>
</evidence>
<dbReference type="PANTHER" id="PTHR30425">
    <property type="entry name" value="PHOSPHATE TRANSPORT SYSTEM PERMEASE PROTEIN PST"/>
    <property type="match status" value="1"/>
</dbReference>
<feature type="transmembrane region" description="Helical" evidence="9">
    <location>
        <begin position="78"/>
        <end position="102"/>
    </location>
</feature>
<keyword evidence="3 9" id="KW-0813">Transport</keyword>
<dbReference type="NCBIfam" id="TIGR02138">
    <property type="entry name" value="phosphate_pstC"/>
    <property type="match status" value="1"/>
</dbReference>
<evidence type="ECO:0000313" key="12">
    <source>
        <dbReference type="EMBL" id="RSN70249.1"/>
    </source>
</evidence>
<dbReference type="CDD" id="cd06261">
    <property type="entry name" value="TM_PBP2"/>
    <property type="match status" value="1"/>
</dbReference>
<dbReference type="Pfam" id="PF00528">
    <property type="entry name" value="BPD_transp_1"/>
    <property type="match status" value="1"/>
</dbReference>
<dbReference type="EMBL" id="RCOR01000012">
    <property type="protein sequence ID" value="RSN70249.1"/>
    <property type="molecule type" value="Genomic_DNA"/>
</dbReference>
<feature type="transmembrane region" description="Helical" evidence="9">
    <location>
        <begin position="114"/>
        <end position="133"/>
    </location>
</feature>
<comment type="subcellular location">
    <subcellularLocation>
        <location evidence="1 9">Cell membrane</location>
        <topology evidence="1 9">Multi-pass membrane protein</topology>
    </subcellularLocation>
</comment>
<reference evidence="12 13" key="1">
    <citation type="submission" date="2018-10" db="EMBL/GenBank/DDBJ databases">
        <title>Co-occurring genomic capacity for anaerobic methane metabolism and dissimilatory sulfite reduction discovered in the Korarchaeota.</title>
        <authorList>
            <person name="Mckay L.J."/>
            <person name="Dlakic M."/>
            <person name="Fields M.W."/>
            <person name="Delmont T.O."/>
            <person name="Eren A.M."/>
            <person name="Jay Z.J."/>
            <person name="Klingelsmith K.B."/>
            <person name="Rusch D.B."/>
            <person name="Inskeep W.P."/>
        </authorList>
    </citation>
    <scope>NUCLEOTIDE SEQUENCE [LARGE SCALE GENOMIC DNA]</scope>
    <source>
        <strain evidence="12 13">WS</strain>
    </source>
</reference>
<dbReference type="GO" id="GO:0006817">
    <property type="term" value="P:phosphate ion transport"/>
    <property type="evidence" value="ECO:0007669"/>
    <property type="project" value="UniProtKB-KW"/>
</dbReference>
<evidence type="ECO:0000256" key="8">
    <source>
        <dbReference type="ARBA" id="ARBA00023136"/>
    </source>
</evidence>
<comment type="similarity">
    <text evidence="2 10">Belongs to the binding-protein-dependent transport system permease family. CysTW subfamily.</text>
</comment>
<evidence type="ECO:0000256" key="4">
    <source>
        <dbReference type="ARBA" id="ARBA00022475"/>
    </source>
</evidence>
<feature type="transmembrane region" description="Helical" evidence="9">
    <location>
        <begin position="285"/>
        <end position="306"/>
    </location>
</feature>
<comment type="function">
    <text evidence="10">Part of the binding-protein-dependent transport system for phosphate; probably responsible for the translocation of the substrate across the membrane.</text>
</comment>
<evidence type="ECO:0000256" key="7">
    <source>
        <dbReference type="ARBA" id="ARBA00022989"/>
    </source>
</evidence>
<keyword evidence="4 10" id="KW-1003">Cell membrane</keyword>
<dbReference type="AlphaFoldDB" id="A0A3R9RJH9"/>
<dbReference type="PROSITE" id="PS50928">
    <property type="entry name" value="ABC_TM1"/>
    <property type="match status" value="1"/>
</dbReference>
<evidence type="ECO:0000256" key="10">
    <source>
        <dbReference type="RuleBase" id="RU363054"/>
    </source>
</evidence>
<dbReference type="InterPro" id="IPR011864">
    <property type="entry name" value="Phosphate_PstC"/>
</dbReference>
<feature type="transmembrane region" description="Helical" evidence="9">
    <location>
        <begin position="165"/>
        <end position="185"/>
    </location>
</feature>
<protein>
    <recommendedName>
        <fullName evidence="10">Phosphate transport system permease protein</fullName>
    </recommendedName>
</protein>
<feature type="domain" description="ABC transmembrane type-1" evidence="11">
    <location>
        <begin position="78"/>
        <end position="304"/>
    </location>
</feature>
<dbReference type="InterPro" id="IPR035906">
    <property type="entry name" value="MetI-like_sf"/>
</dbReference>
<accession>A0A3R9RJH9</accession>
<evidence type="ECO:0000256" key="6">
    <source>
        <dbReference type="ARBA" id="ARBA00022692"/>
    </source>
</evidence>
<evidence type="ECO:0000256" key="3">
    <source>
        <dbReference type="ARBA" id="ARBA00022448"/>
    </source>
</evidence>
<evidence type="ECO:0000256" key="1">
    <source>
        <dbReference type="ARBA" id="ARBA00004651"/>
    </source>
</evidence>
<dbReference type="Gene3D" id="1.10.3720.10">
    <property type="entry name" value="MetI-like"/>
    <property type="match status" value="1"/>
</dbReference>
<feature type="transmembrane region" description="Helical" evidence="9">
    <location>
        <begin position="242"/>
        <end position="265"/>
    </location>
</feature>
<dbReference type="SUPFAM" id="SSF161098">
    <property type="entry name" value="MetI-like"/>
    <property type="match status" value="1"/>
</dbReference>
<dbReference type="InterPro" id="IPR000515">
    <property type="entry name" value="MetI-like"/>
</dbReference>
<name>A0A3R9RJH9_9CREN</name>
<evidence type="ECO:0000259" key="11">
    <source>
        <dbReference type="PROSITE" id="PS50928"/>
    </source>
</evidence>
<organism evidence="12 13">
    <name type="scientific">Candidatus Korarchaeum cryptofilum</name>
    <dbReference type="NCBI Taxonomy" id="498846"/>
    <lineage>
        <taxon>Archaea</taxon>
        <taxon>Thermoproteota</taxon>
        <taxon>Candidatus Korarchaeia</taxon>
        <taxon>Candidatus Korarchaeales</taxon>
        <taxon>Candidatus Korarchaeaceae</taxon>
        <taxon>Candidatus Korarchaeum</taxon>
    </lineage>
</organism>
<dbReference type="Proteomes" id="UP000278149">
    <property type="component" value="Unassembled WGS sequence"/>
</dbReference>
<dbReference type="GO" id="GO:0005315">
    <property type="term" value="F:phosphate transmembrane transporter activity"/>
    <property type="evidence" value="ECO:0007669"/>
    <property type="project" value="InterPro"/>
</dbReference>
<keyword evidence="8 9" id="KW-0472">Membrane</keyword>
<dbReference type="PANTHER" id="PTHR30425:SF1">
    <property type="entry name" value="PHOSPHATE TRANSPORT SYSTEM PERMEASE PROTEIN PSTC"/>
    <property type="match status" value="1"/>
</dbReference>
<dbReference type="GO" id="GO:0005886">
    <property type="term" value="C:plasma membrane"/>
    <property type="evidence" value="ECO:0007669"/>
    <property type="project" value="UniProtKB-SubCell"/>
</dbReference>
<sequence length="316" mass="34804">MGSRWSSISLPKYDRGFYLSLLPFASLIFAIFLALTYVIASASYPSISKFGVKLFTENVWSPSEMGEEFVRYGLLAPLYGTVITSSLAAIIALPLSLSTVYLVEEMTNSRVKELLSTAIDLMAGLPTVLYGLWGLDVMIPFLRENLMKPLHSALPWLPLFSCEPLSGASILSAGILLAIMIIPFMHSLIQDAYRSVPWIYREAILSIGANRYEYYKMMISLIKPAVFGSLLLGIGRASSETVAVTLVIGNAFNISFCIFAPGYTIPSLIANQFSESNFYPYMQSTLYAGGLVLLIVGALFNALALLMMRKVRKLYG</sequence>
<dbReference type="InterPro" id="IPR051124">
    <property type="entry name" value="Phosphate_Transport_Permease"/>
</dbReference>
<keyword evidence="5 10" id="KW-0592">Phosphate transport</keyword>